<evidence type="ECO:0000313" key="3">
    <source>
        <dbReference type="Proteomes" id="UP000525078"/>
    </source>
</evidence>
<gene>
    <name evidence="1" type="ORF">F8388_019155</name>
    <name evidence="2" type="ORF">G4B88_012408</name>
</gene>
<organism evidence="1 3">
    <name type="scientific">Cannabis sativa</name>
    <name type="common">Hemp</name>
    <name type="synonym">Marijuana</name>
    <dbReference type="NCBI Taxonomy" id="3483"/>
    <lineage>
        <taxon>Eukaryota</taxon>
        <taxon>Viridiplantae</taxon>
        <taxon>Streptophyta</taxon>
        <taxon>Embryophyta</taxon>
        <taxon>Tracheophyta</taxon>
        <taxon>Spermatophyta</taxon>
        <taxon>Magnoliopsida</taxon>
        <taxon>eudicotyledons</taxon>
        <taxon>Gunneridae</taxon>
        <taxon>Pentapetalae</taxon>
        <taxon>rosids</taxon>
        <taxon>fabids</taxon>
        <taxon>Rosales</taxon>
        <taxon>Cannabaceae</taxon>
        <taxon>Cannabis</taxon>
    </lineage>
</organism>
<dbReference type="NCBIfam" id="TIGR01571">
    <property type="entry name" value="A_thal_Cys_rich"/>
    <property type="match status" value="1"/>
</dbReference>
<proteinExistence type="predicted"/>
<dbReference type="InterPro" id="IPR006461">
    <property type="entry name" value="PLAC_motif_containing"/>
</dbReference>
<name>A0A7J6EBM4_CANSA</name>
<dbReference type="Proteomes" id="UP000525078">
    <property type="component" value="Unassembled WGS sequence"/>
</dbReference>
<dbReference type="AlphaFoldDB" id="A0A7J6EBM4"/>
<dbReference type="EMBL" id="JAATIP010000261">
    <property type="protein sequence ID" value="KAF4355756.1"/>
    <property type="molecule type" value="Genomic_DNA"/>
</dbReference>
<comment type="caution">
    <text evidence="1">The sequence shown here is derived from an EMBL/GenBank/DDBJ whole genome shotgun (WGS) entry which is preliminary data.</text>
</comment>
<protein>
    <submittedName>
        <fullName evidence="1">Uncharacterized protein</fullName>
    </submittedName>
</protein>
<evidence type="ECO:0000313" key="1">
    <source>
        <dbReference type="EMBL" id="KAF4355756.1"/>
    </source>
</evidence>
<dbReference type="PANTHER" id="PTHR15907">
    <property type="entry name" value="DUF614 FAMILY PROTEIN-RELATED"/>
    <property type="match status" value="1"/>
</dbReference>
<accession>A0A7J6EBM4</accession>
<evidence type="ECO:0000313" key="2">
    <source>
        <dbReference type="EMBL" id="KAF4402623.1"/>
    </source>
</evidence>
<sequence length="145" mass="16296">MDPNRTEQLPAPGQWTTGFYDCFEDQSNCCYTCLCPCATFGLIAEITDKGTITSTTACILYYAMGFAHCLYGATYRTKLRALFSLPEQPYSDCFAHSCCCLCAMTQEYRELQNRGIDPAIGWQANVEKCKREGLKPPFSDQGMDR</sequence>
<reference evidence="3 4" key="1">
    <citation type="journal article" date="2020" name="bioRxiv">
        <title>Sequence and annotation of 42 cannabis genomes reveals extensive copy number variation in cannabinoid synthesis and pathogen resistance genes.</title>
        <authorList>
            <person name="Mckernan K.J."/>
            <person name="Helbert Y."/>
            <person name="Kane L.T."/>
            <person name="Ebling H."/>
            <person name="Zhang L."/>
            <person name="Liu B."/>
            <person name="Eaton Z."/>
            <person name="Mclaughlin S."/>
            <person name="Kingan S."/>
            <person name="Baybayan P."/>
            <person name="Concepcion G."/>
            <person name="Jordan M."/>
            <person name="Riva A."/>
            <person name="Barbazuk W."/>
            <person name="Harkins T."/>
        </authorList>
    </citation>
    <scope>NUCLEOTIDE SEQUENCE [LARGE SCALE GENOMIC DNA]</scope>
    <source>
        <strain evidence="3 4">cv. Jamaican Lion 4</strain>
        <strain evidence="2">Father</strain>
        <strain evidence="1">Mother</strain>
        <tissue evidence="1">Leaf</tissue>
    </source>
</reference>
<keyword evidence="4" id="KW-1185">Reference proteome</keyword>
<dbReference type="EMBL" id="JAATIQ010000007">
    <property type="protein sequence ID" value="KAF4402623.1"/>
    <property type="molecule type" value="Genomic_DNA"/>
</dbReference>
<dbReference type="Pfam" id="PF04749">
    <property type="entry name" value="PLAC8"/>
    <property type="match status" value="1"/>
</dbReference>
<dbReference type="Proteomes" id="UP000583929">
    <property type="component" value="Unassembled WGS sequence"/>
</dbReference>
<evidence type="ECO:0000313" key="4">
    <source>
        <dbReference type="Proteomes" id="UP000583929"/>
    </source>
</evidence>